<name>A0A484KKQ4_9ASTE</name>
<keyword evidence="2" id="KW-1185">Reference proteome</keyword>
<gene>
    <name evidence="1" type="ORF">CCAM_LOCUS4372</name>
</gene>
<reference evidence="1 2" key="1">
    <citation type="submission" date="2018-04" db="EMBL/GenBank/DDBJ databases">
        <authorList>
            <person name="Vogel A."/>
        </authorList>
    </citation>
    <scope>NUCLEOTIDE SEQUENCE [LARGE SCALE GENOMIC DNA]</scope>
</reference>
<evidence type="ECO:0000313" key="2">
    <source>
        <dbReference type="Proteomes" id="UP000595140"/>
    </source>
</evidence>
<dbReference type="OrthoDB" id="683612at2759"/>
<sequence length="140" mass="15761">MQLEHQFYNTVKGTSTISTYCQTLRNIADWLDDVDAPVTENQLVLQALRGLPDDLSKQRTKEGSLFLHQIQFAQDIWTGQKSYTISPSSSSLIIHTHNTPLSSHSLSVGQASRKGKESFISIVVPRKEKQARNHPKFPNV</sequence>
<organism evidence="1 2">
    <name type="scientific">Cuscuta campestris</name>
    <dbReference type="NCBI Taxonomy" id="132261"/>
    <lineage>
        <taxon>Eukaryota</taxon>
        <taxon>Viridiplantae</taxon>
        <taxon>Streptophyta</taxon>
        <taxon>Embryophyta</taxon>
        <taxon>Tracheophyta</taxon>
        <taxon>Spermatophyta</taxon>
        <taxon>Magnoliopsida</taxon>
        <taxon>eudicotyledons</taxon>
        <taxon>Gunneridae</taxon>
        <taxon>Pentapetalae</taxon>
        <taxon>asterids</taxon>
        <taxon>lamiids</taxon>
        <taxon>Solanales</taxon>
        <taxon>Convolvulaceae</taxon>
        <taxon>Cuscuteae</taxon>
        <taxon>Cuscuta</taxon>
        <taxon>Cuscuta subgen. Grammica</taxon>
        <taxon>Cuscuta sect. Cleistogrammica</taxon>
    </lineage>
</organism>
<dbReference type="EMBL" id="OOIL02000230">
    <property type="protein sequence ID" value="VFQ62596.1"/>
    <property type="molecule type" value="Genomic_DNA"/>
</dbReference>
<dbReference type="PANTHER" id="PTHR47481">
    <property type="match status" value="1"/>
</dbReference>
<proteinExistence type="predicted"/>
<accession>A0A484KKQ4</accession>
<dbReference type="AlphaFoldDB" id="A0A484KKQ4"/>
<dbReference type="PANTHER" id="PTHR47481:SF40">
    <property type="entry name" value="RETROTRANSPOSON GAG DOMAIN-CONTAINING PROTEIN"/>
    <property type="match status" value="1"/>
</dbReference>
<evidence type="ECO:0000313" key="1">
    <source>
        <dbReference type="EMBL" id="VFQ62596.1"/>
    </source>
</evidence>
<dbReference type="Proteomes" id="UP000595140">
    <property type="component" value="Unassembled WGS sequence"/>
</dbReference>
<protein>
    <submittedName>
        <fullName evidence="1">Uncharacterized protein</fullName>
    </submittedName>
</protein>